<dbReference type="Proteomes" id="UP000609346">
    <property type="component" value="Unassembled WGS sequence"/>
</dbReference>
<name>A0ABR8MMB6_9BACL</name>
<protein>
    <submittedName>
        <fullName evidence="1">Cyclase family protein</fullName>
    </submittedName>
</protein>
<dbReference type="InterPro" id="IPR007325">
    <property type="entry name" value="KFase/CYL"/>
</dbReference>
<dbReference type="Pfam" id="PF04199">
    <property type="entry name" value="Cyclase"/>
    <property type="match status" value="1"/>
</dbReference>
<reference evidence="1 2" key="1">
    <citation type="submission" date="2020-09" db="EMBL/GenBank/DDBJ databases">
        <title>Paenibacillus sp. strain PR3 16S rRNA gene Genome sequencing and assembly.</title>
        <authorList>
            <person name="Kim J."/>
        </authorList>
    </citation>
    <scope>NUCLEOTIDE SEQUENCE [LARGE SCALE GENOMIC DNA]</scope>
    <source>
        <strain evidence="1 2">PR3</strain>
    </source>
</reference>
<dbReference type="Gene3D" id="3.50.30.50">
    <property type="entry name" value="Putative cyclase"/>
    <property type="match status" value="1"/>
</dbReference>
<dbReference type="InterPro" id="IPR037175">
    <property type="entry name" value="KFase_sf"/>
</dbReference>
<dbReference type="SUPFAM" id="SSF102198">
    <property type="entry name" value="Putative cyclase"/>
    <property type="match status" value="1"/>
</dbReference>
<dbReference type="EMBL" id="JACXZA010000001">
    <property type="protein sequence ID" value="MBD3917150.1"/>
    <property type="molecule type" value="Genomic_DNA"/>
</dbReference>
<organism evidence="1 2">
    <name type="scientific">Paenibacillus terricola</name>
    <dbReference type="NCBI Taxonomy" id="2763503"/>
    <lineage>
        <taxon>Bacteria</taxon>
        <taxon>Bacillati</taxon>
        <taxon>Bacillota</taxon>
        <taxon>Bacilli</taxon>
        <taxon>Bacillales</taxon>
        <taxon>Paenibacillaceae</taxon>
        <taxon>Paenibacillus</taxon>
    </lineage>
</organism>
<keyword evidence="2" id="KW-1185">Reference proteome</keyword>
<proteinExistence type="predicted"/>
<gene>
    <name evidence="1" type="ORF">H8B09_00165</name>
</gene>
<evidence type="ECO:0000313" key="1">
    <source>
        <dbReference type="EMBL" id="MBD3917150.1"/>
    </source>
</evidence>
<evidence type="ECO:0000313" key="2">
    <source>
        <dbReference type="Proteomes" id="UP000609346"/>
    </source>
</evidence>
<dbReference type="PANTHER" id="PTHR31118:SF12">
    <property type="entry name" value="CYCLASE-LIKE PROTEIN 2"/>
    <property type="match status" value="1"/>
</dbReference>
<sequence length="210" mass="23410">MFKIYDISMTVHEGMQVWNNESGNQPIVTNVSNYDDGEVYESQLTMNLHCGTHVDAPLHMLKDGATIESLGLEELVGQARVLDLTHVTDSVSRADLERFAIQKGEWILLKTRNSLNESMTFDSQFVYVNEDAARYLIECGIRGVGVDGLGIERSQQEYPTHRQIFRSNIVIVEGLRLKHIHPGNYFLVVAPLKLTGVEAAPARAILIGGV</sequence>
<comment type="caution">
    <text evidence="1">The sequence shown here is derived from an EMBL/GenBank/DDBJ whole genome shotgun (WGS) entry which is preliminary data.</text>
</comment>
<dbReference type="PANTHER" id="PTHR31118">
    <property type="entry name" value="CYCLASE-LIKE PROTEIN 2"/>
    <property type="match status" value="1"/>
</dbReference>
<dbReference type="RefSeq" id="WP_191202714.1">
    <property type="nucleotide sequence ID" value="NZ_JACXZA010000001.1"/>
</dbReference>
<accession>A0ABR8MMB6</accession>